<name>A0A252F2X2_9FIRM</name>
<protein>
    <submittedName>
        <fullName evidence="1">Uncharacterized protein</fullName>
    </submittedName>
</protein>
<organism evidence="1 2">
    <name type="scientific">Butyricicoccus porcorum</name>
    <dbReference type="NCBI Taxonomy" id="1945634"/>
    <lineage>
        <taxon>Bacteria</taxon>
        <taxon>Bacillati</taxon>
        <taxon>Bacillota</taxon>
        <taxon>Clostridia</taxon>
        <taxon>Eubacteriales</taxon>
        <taxon>Butyricicoccaceae</taxon>
        <taxon>Butyricicoccus</taxon>
    </lineage>
</organism>
<sequence length="66" mass="7485">MIISDKKVKGVEKHTDSAKGTDFSLKQKLKTIDNPVKKDDNNKQDYYTGGVLITARYRIKRGESLV</sequence>
<evidence type="ECO:0000313" key="2">
    <source>
        <dbReference type="Proteomes" id="UP000194903"/>
    </source>
</evidence>
<dbReference type="RefSeq" id="WP_087020133.1">
    <property type="nucleotide sequence ID" value="NZ_NHOC01000007.1"/>
</dbReference>
<proteinExistence type="predicted"/>
<accession>A0A252F2X2</accession>
<evidence type="ECO:0000313" key="1">
    <source>
        <dbReference type="EMBL" id="OUM20144.1"/>
    </source>
</evidence>
<comment type="caution">
    <text evidence="1">The sequence shown here is derived from an EMBL/GenBank/DDBJ whole genome shotgun (WGS) entry which is preliminary data.</text>
</comment>
<dbReference type="EMBL" id="NHOC01000007">
    <property type="protein sequence ID" value="OUM20144.1"/>
    <property type="molecule type" value="Genomic_DNA"/>
</dbReference>
<keyword evidence="2" id="KW-1185">Reference proteome</keyword>
<gene>
    <name evidence="1" type="ORF">CBW42_08775</name>
</gene>
<reference evidence="1 2" key="1">
    <citation type="submission" date="2017-05" db="EMBL/GenBank/DDBJ databases">
        <title>Butyricicoccus porcorum sp. nov. a butyrate-producing bacterium from the swine intestinal tract.</title>
        <authorList>
            <person name="Trachsel J."/>
            <person name="Humphrey S."/>
            <person name="Allen H.K."/>
        </authorList>
    </citation>
    <scope>NUCLEOTIDE SEQUENCE [LARGE SCALE GENOMIC DNA]</scope>
    <source>
        <strain evidence="1">BB10</strain>
    </source>
</reference>
<dbReference type="Proteomes" id="UP000194903">
    <property type="component" value="Unassembled WGS sequence"/>
</dbReference>
<dbReference type="AlphaFoldDB" id="A0A252F2X2"/>